<keyword evidence="3" id="KW-1185">Reference proteome</keyword>
<sequence>MPITTTHNITHLLDLANNISLTNSLANKNIHGWLQYEEHLEAAFVQIISAADSDILEAPQCIEYPNLWHKVTVSLDPGDRLGSLRRINEANSDCDCPSILFEVDQDHARCIHAALCALNYRCAQELANEALQEKVRTNSELSTHTSNSELSTHTSNSNSTLCARKRVHTDSLDEGVVDYKQAKTPARNLASKALKYRWR</sequence>
<evidence type="ECO:0000256" key="1">
    <source>
        <dbReference type="SAM" id="MobiDB-lite"/>
    </source>
</evidence>
<dbReference type="EMBL" id="JBANRG010000053">
    <property type="protein sequence ID" value="KAK7443818.1"/>
    <property type="molecule type" value="Genomic_DNA"/>
</dbReference>
<feature type="compositionally biased region" description="Low complexity" evidence="1">
    <location>
        <begin position="138"/>
        <end position="160"/>
    </location>
</feature>
<accession>A0ABR1J0A2</accession>
<comment type="caution">
    <text evidence="2">The sequence shown here is derived from an EMBL/GenBank/DDBJ whole genome shotgun (WGS) entry which is preliminary data.</text>
</comment>
<proteinExistence type="predicted"/>
<organism evidence="2 3">
    <name type="scientific">Marasmiellus scandens</name>
    <dbReference type="NCBI Taxonomy" id="2682957"/>
    <lineage>
        <taxon>Eukaryota</taxon>
        <taxon>Fungi</taxon>
        <taxon>Dikarya</taxon>
        <taxon>Basidiomycota</taxon>
        <taxon>Agaricomycotina</taxon>
        <taxon>Agaricomycetes</taxon>
        <taxon>Agaricomycetidae</taxon>
        <taxon>Agaricales</taxon>
        <taxon>Marasmiineae</taxon>
        <taxon>Omphalotaceae</taxon>
        <taxon>Marasmiellus</taxon>
    </lineage>
</organism>
<gene>
    <name evidence="2" type="ORF">VKT23_015599</name>
</gene>
<feature type="region of interest" description="Disordered" evidence="1">
    <location>
        <begin position="137"/>
        <end position="160"/>
    </location>
</feature>
<reference evidence="2 3" key="1">
    <citation type="submission" date="2024-01" db="EMBL/GenBank/DDBJ databases">
        <title>A draft genome for the cacao thread blight pathogen Marasmiellus scandens.</title>
        <authorList>
            <person name="Baruah I.K."/>
            <person name="Leung J."/>
            <person name="Bukari Y."/>
            <person name="Amoako-Attah I."/>
            <person name="Meinhardt L.W."/>
            <person name="Bailey B.A."/>
            <person name="Cohen S.P."/>
        </authorList>
    </citation>
    <scope>NUCLEOTIDE SEQUENCE [LARGE SCALE GENOMIC DNA]</scope>
    <source>
        <strain evidence="2 3">GH-19</strain>
    </source>
</reference>
<protein>
    <recommendedName>
        <fullName evidence="4">SWIM-type domain-containing protein</fullName>
    </recommendedName>
</protein>
<evidence type="ECO:0000313" key="2">
    <source>
        <dbReference type="EMBL" id="KAK7443818.1"/>
    </source>
</evidence>
<name>A0ABR1J0A2_9AGAR</name>
<dbReference type="Proteomes" id="UP001498398">
    <property type="component" value="Unassembled WGS sequence"/>
</dbReference>
<evidence type="ECO:0008006" key="4">
    <source>
        <dbReference type="Google" id="ProtNLM"/>
    </source>
</evidence>
<evidence type="ECO:0000313" key="3">
    <source>
        <dbReference type="Proteomes" id="UP001498398"/>
    </source>
</evidence>